<dbReference type="EMBL" id="KB468157">
    <property type="protein sequence ID" value="PCH44397.1"/>
    <property type="molecule type" value="Genomic_DNA"/>
</dbReference>
<feature type="region of interest" description="Disordered" evidence="1">
    <location>
        <begin position="127"/>
        <end position="160"/>
    </location>
</feature>
<dbReference type="OrthoDB" id="443682at2759"/>
<accession>A0A2H3K7H3</accession>
<protein>
    <recommendedName>
        <fullName evidence="2">Programmed cell death protein 2 C-terminal domain-containing protein</fullName>
    </recommendedName>
</protein>
<dbReference type="InterPro" id="IPR007320">
    <property type="entry name" value="PDCD2_C"/>
</dbReference>
<reference evidence="3 4" key="1">
    <citation type="journal article" date="2012" name="Science">
        <title>The Paleozoic origin of enzymatic lignin decomposition reconstructed from 31 fungal genomes.</title>
        <authorList>
            <person name="Floudas D."/>
            <person name="Binder M."/>
            <person name="Riley R."/>
            <person name="Barry K."/>
            <person name="Blanchette R.A."/>
            <person name="Henrissat B."/>
            <person name="Martinez A.T."/>
            <person name="Otillar R."/>
            <person name="Spatafora J.W."/>
            <person name="Yadav J.S."/>
            <person name="Aerts A."/>
            <person name="Benoit I."/>
            <person name="Boyd A."/>
            <person name="Carlson A."/>
            <person name="Copeland A."/>
            <person name="Coutinho P.M."/>
            <person name="de Vries R.P."/>
            <person name="Ferreira P."/>
            <person name="Findley K."/>
            <person name="Foster B."/>
            <person name="Gaskell J."/>
            <person name="Glotzer D."/>
            <person name="Gorecki P."/>
            <person name="Heitman J."/>
            <person name="Hesse C."/>
            <person name="Hori C."/>
            <person name="Igarashi K."/>
            <person name="Jurgens J.A."/>
            <person name="Kallen N."/>
            <person name="Kersten P."/>
            <person name="Kohler A."/>
            <person name="Kuees U."/>
            <person name="Kumar T.K.A."/>
            <person name="Kuo A."/>
            <person name="LaButti K."/>
            <person name="Larrondo L.F."/>
            <person name="Lindquist E."/>
            <person name="Ling A."/>
            <person name="Lombard V."/>
            <person name="Lucas S."/>
            <person name="Lundell T."/>
            <person name="Martin R."/>
            <person name="McLaughlin D.J."/>
            <person name="Morgenstern I."/>
            <person name="Morin E."/>
            <person name="Murat C."/>
            <person name="Nagy L.G."/>
            <person name="Nolan M."/>
            <person name="Ohm R.A."/>
            <person name="Patyshakuliyeva A."/>
            <person name="Rokas A."/>
            <person name="Ruiz-Duenas F.J."/>
            <person name="Sabat G."/>
            <person name="Salamov A."/>
            <person name="Samejima M."/>
            <person name="Schmutz J."/>
            <person name="Slot J.C."/>
            <person name="St John F."/>
            <person name="Stenlid J."/>
            <person name="Sun H."/>
            <person name="Sun S."/>
            <person name="Syed K."/>
            <person name="Tsang A."/>
            <person name="Wiebenga A."/>
            <person name="Young D."/>
            <person name="Pisabarro A."/>
            <person name="Eastwood D.C."/>
            <person name="Martin F."/>
            <person name="Cullen D."/>
            <person name="Grigoriev I.V."/>
            <person name="Hibbett D.S."/>
        </authorList>
    </citation>
    <scope>NUCLEOTIDE SEQUENCE [LARGE SCALE GENOMIC DNA]</scope>
    <source>
        <strain evidence="3 4">MD-104</strain>
    </source>
</reference>
<sequence>MAPQNEDDWSDSDDEVGSDVETAVQLGIPDGRIDAPADLLDATVSRIGGHPAFLRAPPPLESATCKNCHQPMQLLVQVWCPLENSPNDRAIYVWGCARGACQKKEGSVCAWRGLRYNQKYAEKLARRREKEKAQEEEKARAAEEEAARQSAPKTNPFSMKAMPAAASNPFALGDQIFGAAPLAPVQPQDSAKHQDELEASSDGDRDDDSSEDEGANELADRLASATLDDSLEWSKAPAYDPMYLSTVAEYLPPARKMKIPAGAEIVEDDEDKKGKDGGWTLEGYENSIEVDHVFERFTKRVGYEGEQCLRYELGGTPLPFARDSIFDKLFPTPPAPPLPVTKADFMVTPPQRRTYDPSSLPPCPHCRAPRVFECQLMPNLINVLRAPAEGPRKPLSDEERRQEVMRALRGERAAERVGMEWGTCMVFSCEKDCADPDTRGGWHEELVLVQWDD</sequence>
<dbReference type="OMA" id="HQVIRYS"/>
<gene>
    <name evidence="3" type="ORF">WOLCODRAFT_123482</name>
</gene>
<dbReference type="Proteomes" id="UP000218811">
    <property type="component" value="Unassembled WGS sequence"/>
</dbReference>
<feature type="domain" description="Programmed cell death protein 2 C-terminal" evidence="2">
    <location>
        <begin position="291"/>
        <end position="451"/>
    </location>
</feature>
<name>A0A2H3K7H3_WOLCO</name>
<dbReference type="PANTHER" id="PTHR47524">
    <property type="entry name" value="20S RRNA ACCUMULATION PROTEIN 4"/>
    <property type="match status" value="1"/>
</dbReference>
<dbReference type="STRING" id="742152.A0A2H3K7H3"/>
<organism evidence="3 4">
    <name type="scientific">Wolfiporia cocos (strain MD-104)</name>
    <name type="common">Brown rot fungus</name>
    <dbReference type="NCBI Taxonomy" id="742152"/>
    <lineage>
        <taxon>Eukaryota</taxon>
        <taxon>Fungi</taxon>
        <taxon>Dikarya</taxon>
        <taxon>Basidiomycota</taxon>
        <taxon>Agaricomycotina</taxon>
        <taxon>Agaricomycetes</taxon>
        <taxon>Polyporales</taxon>
        <taxon>Phaeolaceae</taxon>
        <taxon>Wolfiporia</taxon>
    </lineage>
</organism>
<keyword evidence="4" id="KW-1185">Reference proteome</keyword>
<feature type="region of interest" description="Disordered" evidence="1">
    <location>
        <begin position="185"/>
        <end position="217"/>
    </location>
</feature>
<evidence type="ECO:0000313" key="4">
    <source>
        <dbReference type="Proteomes" id="UP000218811"/>
    </source>
</evidence>
<evidence type="ECO:0000256" key="1">
    <source>
        <dbReference type="SAM" id="MobiDB-lite"/>
    </source>
</evidence>
<feature type="compositionally biased region" description="Basic and acidic residues" evidence="1">
    <location>
        <begin position="127"/>
        <end position="147"/>
    </location>
</feature>
<evidence type="ECO:0000313" key="3">
    <source>
        <dbReference type="EMBL" id="PCH44397.1"/>
    </source>
</evidence>
<dbReference type="PANTHER" id="PTHR47524:SF1">
    <property type="entry name" value="20S RRNA ACCUMULATION PROTEIN 4"/>
    <property type="match status" value="1"/>
</dbReference>
<proteinExistence type="predicted"/>
<dbReference type="Pfam" id="PF04194">
    <property type="entry name" value="PDCD2_C"/>
    <property type="match status" value="1"/>
</dbReference>
<dbReference type="GO" id="GO:0005737">
    <property type="term" value="C:cytoplasm"/>
    <property type="evidence" value="ECO:0007669"/>
    <property type="project" value="InterPro"/>
</dbReference>
<feature type="region of interest" description="Disordered" evidence="1">
    <location>
        <begin position="1"/>
        <end position="20"/>
    </location>
</feature>
<feature type="compositionally biased region" description="Acidic residues" evidence="1">
    <location>
        <begin position="1"/>
        <end position="18"/>
    </location>
</feature>
<dbReference type="AlphaFoldDB" id="A0A2H3K7H3"/>
<feature type="compositionally biased region" description="Acidic residues" evidence="1">
    <location>
        <begin position="197"/>
        <end position="215"/>
    </location>
</feature>
<dbReference type="GO" id="GO:0030490">
    <property type="term" value="P:maturation of SSU-rRNA"/>
    <property type="evidence" value="ECO:0007669"/>
    <property type="project" value="TreeGrafter"/>
</dbReference>
<evidence type="ECO:0000259" key="2">
    <source>
        <dbReference type="Pfam" id="PF04194"/>
    </source>
</evidence>